<dbReference type="AlphaFoldDB" id="A0A3N6Q1U7"/>
<evidence type="ECO:0008006" key="4">
    <source>
        <dbReference type="Google" id="ProtNLM"/>
    </source>
</evidence>
<name>A0A3N6Q1U7_BRACR</name>
<comment type="caution">
    <text evidence="1">The sequence shown here is derived from an EMBL/GenBank/DDBJ whole genome shotgun (WGS) entry which is preliminary data.</text>
</comment>
<protein>
    <recommendedName>
        <fullName evidence="4">t-SNARE coiled-coil homology domain-containing protein</fullName>
    </recommendedName>
</protein>
<evidence type="ECO:0000313" key="2">
    <source>
        <dbReference type="EMBL" id="KAF3548676.1"/>
    </source>
</evidence>
<proteinExistence type="predicted"/>
<reference evidence="2 3" key="3">
    <citation type="journal article" date="2020" name="BMC Genomics">
        <title>Intraspecific diversification of the crop wild relative Brassica cretica Lam. using demographic model selection.</title>
        <authorList>
            <person name="Kioukis A."/>
            <person name="Michalopoulou V.A."/>
            <person name="Briers L."/>
            <person name="Pirintsos S."/>
            <person name="Studholme D.J."/>
            <person name="Pavlidis P."/>
            <person name="Sarris P.F."/>
        </authorList>
    </citation>
    <scope>NUCLEOTIDE SEQUENCE [LARGE SCALE GENOMIC DNA]</scope>
    <source>
        <strain evidence="3">cv. PFS-1207/04</strain>
        <strain evidence="2">PFS-1207/04</strain>
    </source>
</reference>
<evidence type="ECO:0000313" key="3">
    <source>
        <dbReference type="Proteomes" id="UP000266723"/>
    </source>
</evidence>
<reference evidence="2" key="2">
    <citation type="submission" date="2019-12" db="EMBL/GenBank/DDBJ databases">
        <authorList>
            <person name="Studholme D.J."/>
            <person name="Sarris P."/>
        </authorList>
    </citation>
    <scope>NUCLEOTIDE SEQUENCE</scope>
    <source>
        <strain evidence="2">PFS-1207/04</strain>
        <tissue evidence="2">Leaf</tissue>
    </source>
</reference>
<evidence type="ECO:0000313" key="1">
    <source>
        <dbReference type="EMBL" id="KAF2614571.1"/>
    </source>
</evidence>
<dbReference type="Proteomes" id="UP000266723">
    <property type="component" value="Unassembled WGS sequence"/>
</dbReference>
<dbReference type="EMBL" id="QGKY02000089">
    <property type="protein sequence ID" value="KAF2614571.1"/>
    <property type="molecule type" value="Genomic_DNA"/>
</dbReference>
<sequence>MTNDTPMTKFDETNDSLVTKFDETNDTSVTRSNFSDRIQRDQRRSIEHRQAQILKIDEVGELFEEARGTMNKNVVCAIEEL</sequence>
<dbReference type="EMBL" id="QGKV02000832">
    <property type="protein sequence ID" value="KAF3548676.1"/>
    <property type="molecule type" value="Genomic_DNA"/>
</dbReference>
<reference evidence="1" key="1">
    <citation type="submission" date="2019-12" db="EMBL/GenBank/DDBJ databases">
        <title>Genome sequencing and annotation of Brassica cretica.</title>
        <authorList>
            <person name="Studholme D.J."/>
            <person name="Sarris P.F."/>
        </authorList>
    </citation>
    <scope>NUCLEOTIDE SEQUENCE</scope>
    <source>
        <strain evidence="1">PFS-102/07</strain>
        <tissue evidence="1">Leaf</tissue>
    </source>
</reference>
<gene>
    <name evidence="2" type="ORF">DY000_02002952</name>
    <name evidence="1" type="ORF">F2Q70_00009156</name>
</gene>
<keyword evidence="3" id="KW-1185">Reference proteome</keyword>
<organism evidence="1">
    <name type="scientific">Brassica cretica</name>
    <name type="common">Mustard</name>
    <dbReference type="NCBI Taxonomy" id="69181"/>
    <lineage>
        <taxon>Eukaryota</taxon>
        <taxon>Viridiplantae</taxon>
        <taxon>Streptophyta</taxon>
        <taxon>Embryophyta</taxon>
        <taxon>Tracheophyta</taxon>
        <taxon>Spermatophyta</taxon>
        <taxon>Magnoliopsida</taxon>
        <taxon>eudicotyledons</taxon>
        <taxon>Gunneridae</taxon>
        <taxon>Pentapetalae</taxon>
        <taxon>rosids</taxon>
        <taxon>malvids</taxon>
        <taxon>Brassicales</taxon>
        <taxon>Brassicaceae</taxon>
        <taxon>Brassiceae</taxon>
        <taxon>Brassica</taxon>
    </lineage>
</organism>
<accession>A0A3N6Q1U7</accession>